<feature type="transmembrane region" description="Helical" evidence="1">
    <location>
        <begin position="864"/>
        <end position="885"/>
    </location>
</feature>
<evidence type="ECO:0000259" key="2">
    <source>
        <dbReference type="PROSITE" id="PS50234"/>
    </source>
</evidence>
<dbReference type="Pfam" id="PF00092">
    <property type="entry name" value="VWA"/>
    <property type="match status" value="1"/>
</dbReference>
<comment type="caution">
    <text evidence="3">The sequence shown here is derived from an EMBL/GenBank/DDBJ whole genome shotgun (WGS) entry which is preliminary data.</text>
</comment>
<evidence type="ECO:0000256" key="1">
    <source>
        <dbReference type="SAM" id="Phobius"/>
    </source>
</evidence>
<dbReference type="InterPro" id="IPR055384">
    <property type="entry name" value="DUF7604"/>
</dbReference>
<dbReference type="SUPFAM" id="SSF53300">
    <property type="entry name" value="vWA-like"/>
    <property type="match status" value="1"/>
</dbReference>
<evidence type="ECO:0000313" key="4">
    <source>
        <dbReference type="Proteomes" id="UP000029052"/>
    </source>
</evidence>
<dbReference type="STRING" id="1692.BMAGN_1244"/>
<keyword evidence="1" id="KW-1133">Transmembrane helix</keyword>
<dbReference type="EMBL" id="JGZB01000001">
    <property type="protein sequence ID" value="KFI69527.1"/>
    <property type="molecule type" value="Genomic_DNA"/>
</dbReference>
<dbReference type="InterPro" id="IPR002035">
    <property type="entry name" value="VWF_A"/>
</dbReference>
<dbReference type="Gene3D" id="3.40.50.410">
    <property type="entry name" value="von Willebrand factor, type A domain"/>
    <property type="match status" value="1"/>
</dbReference>
<dbReference type="Pfam" id="PF24558">
    <property type="entry name" value="DUF7604"/>
    <property type="match status" value="1"/>
</dbReference>
<keyword evidence="4" id="KW-1185">Reference proteome</keyword>
<dbReference type="Gene3D" id="2.60.40.1140">
    <property type="entry name" value="Collagen-binding surface protein Cna, B-type domain"/>
    <property type="match status" value="1"/>
</dbReference>
<protein>
    <submittedName>
        <fullName evidence="3">Fimbrial subunit-like protein</fullName>
    </submittedName>
</protein>
<dbReference type="PROSITE" id="PS50234">
    <property type="entry name" value="VWFA"/>
    <property type="match status" value="1"/>
</dbReference>
<feature type="domain" description="VWFA" evidence="2">
    <location>
        <begin position="113"/>
        <end position="407"/>
    </location>
</feature>
<gene>
    <name evidence="3" type="ORF">BMAGN_1244</name>
</gene>
<dbReference type="AlphaFoldDB" id="A0A087BES7"/>
<reference evidence="3 4" key="1">
    <citation type="submission" date="2014-03" db="EMBL/GenBank/DDBJ databases">
        <title>Genomics of Bifidobacteria.</title>
        <authorList>
            <person name="Ventura M."/>
            <person name="Milani C."/>
            <person name="Lugli G.A."/>
        </authorList>
    </citation>
    <scope>NUCLEOTIDE SEQUENCE [LARGE SCALE GENOMIC DNA]</scope>
    <source>
        <strain evidence="3 4">LMG 11591</strain>
    </source>
</reference>
<proteinExistence type="predicted"/>
<evidence type="ECO:0000313" key="3">
    <source>
        <dbReference type="EMBL" id="KFI69527.1"/>
    </source>
</evidence>
<feature type="transmembrane region" description="Helical" evidence="1">
    <location>
        <begin position="32"/>
        <end position="50"/>
    </location>
</feature>
<dbReference type="eggNOG" id="COG2304">
    <property type="taxonomic scope" value="Bacteria"/>
</dbReference>
<keyword evidence="1" id="KW-0472">Membrane</keyword>
<organism evidence="3 4">
    <name type="scientific">Bifidobacterium magnum</name>
    <dbReference type="NCBI Taxonomy" id="1692"/>
    <lineage>
        <taxon>Bacteria</taxon>
        <taxon>Bacillati</taxon>
        <taxon>Actinomycetota</taxon>
        <taxon>Actinomycetes</taxon>
        <taxon>Bifidobacteriales</taxon>
        <taxon>Bifidobacteriaceae</taxon>
        <taxon>Bifidobacterium</taxon>
    </lineage>
</organism>
<dbReference type="RefSeq" id="WP_022859770.1">
    <property type="nucleotide sequence ID" value="NZ_JGZB01000001.1"/>
</dbReference>
<name>A0A087BES7_9BIFI</name>
<accession>A0A087BES7</accession>
<dbReference type="InterPro" id="IPR036465">
    <property type="entry name" value="vWFA_dom_sf"/>
</dbReference>
<dbReference type="Proteomes" id="UP000029052">
    <property type="component" value="Unassembled WGS sequence"/>
</dbReference>
<keyword evidence="1" id="KW-0812">Transmembrane</keyword>
<sequence length="894" mass="95606">MGTPRHFVRRTDCRTGRHADWFARHIFSVRHIALMFAGCCCVVVCAWAAFSGTAKRAYADETSATSVGASANSATAPVYSKTITRQSDGTYELAMNVTGKSTETATQQVQPLDIALVFDVSGSMDEPSSYTQVSYSSLNSRGTYYVRSSEGTYQQIQYQYSWPWGAYWTNAETGDTISPSDPIYVGSGSSRLQVLKNSADNFMKKVAEQNAKIQHNKIQVSLVKYAGDQSDYEGNDQYFPYRVNCGTNGCNYSQIVSHLTTDTAAISSDINALKAGGPTQSDYGLGDAEDALTGQNGNRSGVRRLVIFYSDGEPNASRGFDTTVANSAIKQSYDLKHRLNATVYAIGAMGDADPTSTTLVNEYMNYVSSNFPDATSMRAPGNGGMYGGQYYRAASSASQLQNVFDTIITQAVAGTAVDRVSMEDTLSQYAEFTQPETAHYGAQLHVYDPQGKEVTPASVGLADGQGNVTARITSDPSTRSVGIAFPDSYILLNGYRYSLQYPVVPSSPAYELYANNTSKDAAAYTADDGVAHQGDPGTGADSAHKDGFRSNDHATLTYTPRVNGQELAQTSTRFAHPVLQLDETQMAHLTISKRWLGAKSSHANVKQVVVNVHCALAQGGACQGYDHVALSADGNWTRAIAIPQSSKERTFTVTEEPVDGYRTAYDTHRTWTLAANAAGESSTVVTNYPDSAPVNLNAIRVGKTVANTDTDDSFSFTLTPQQAAGSAGNAAEGSAGTARKVASTATIAGPFTQGQQRTAVFSGTTTMALGEQGSDNHLDFEVAEQQPGSAWQADTDTVHVRLNAVNDQGVPQFNNDGSLRVTVTYTYGANDADHTAANNTLAAFTNRLRPATQLPVTGQHGATALVWIGVGGSLGALALASFGIAEWRRKRHDA</sequence>
<dbReference type="SMART" id="SM00327">
    <property type="entry name" value="VWA"/>
    <property type="match status" value="1"/>
</dbReference>